<dbReference type="RefSeq" id="WP_167229302.1">
    <property type="nucleotide sequence ID" value="NZ_JAAQPH010000023.1"/>
</dbReference>
<comment type="caution">
    <text evidence="3">The sequence shown here is derived from an EMBL/GenBank/DDBJ whole genome shotgun (WGS) entry which is preliminary data.</text>
</comment>
<dbReference type="Proteomes" id="UP000761264">
    <property type="component" value="Unassembled WGS sequence"/>
</dbReference>
<feature type="chain" id="PRO_5037799245" evidence="1">
    <location>
        <begin position="26"/>
        <end position="93"/>
    </location>
</feature>
<feature type="signal peptide" evidence="1">
    <location>
        <begin position="1"/>
        <end position="25"/>
    </location>
</feature>
<protein>
    <submittedName>
        <fullName evidence="3">PepSY domain-containing protein</fullName>
    </submittedName>
</protein>
<proteinExistence type="predicted"/>
<organism evidence="3 4">
    <name type="scientific">Pelagibius litoralis</name>
    <dbReference type="NCBI Taxonomy" id="374515"/>
    <lineage>
        <taxon>Bacteria</taxon>
        <taxon>Pseudomonadati</taxon>
        <taxon>Pseudomonadota</taxon>
        <taxon>Alphaproteobacteria</taxon>
        <taxon>Rhodospirillales</taxon>
        <taxon>Rhodovibrionaceae</taxon>
        <taxon>Pelagibius</taxon>
    </lineage>
</organism>
<keyword evidence="1" id="KW-0732">Signal</keyword>
<dbReference type="EMBL" id="JAAQPH010000023">
    <property type="protein sequence ID" value="NIA71560.1"/>
    <property type="molecule type" value="Genomic_DNA"/>
</dbReference>
<dbReference type="InterPro" id="IPR025711">
    <property type="entry name" value="PepSY"/>
</dbReference>
<evidence type="ECO:0000259" key="2">
    <source>
        <dbReference type="Pfam" id="PF13670"/>
    </source>
</evidence>
<accession>A0A967F272</accession>
<evidence type="ECO:0000313" key="3">
    <source>
        <dbReference type="EMBL" id="NIA71560.1"/>
    </source>
</evidence>
<gene>
    <name evidence="3" type="ORF">HBA54_23495</name>
</gene>
<keyword evidence="4" id="KW-1185">Reference proteome</keyword>
<sequence>MKSIVLSTALAAALAVSLGAGAASASDKCNVPQAEWQPKEALQKKLEGEGWKIKKIKVDDGCYEVYGTDAAGKRMETYFDPKSFAVIKAKMEN</sequence>
<evidence type="ECO:0000313" key="4">
    <source>
        <dbReference type="Proteomes" id="UP000761264"/>
    </source>
</evidence>
<dbReference type="Pfam" id="PF13670">
    <property type="entry name" value="PepSY_2"/>
    <property type="match status" value="1"/>
</dbReference>
<dbReference type="AlphaFoldDB" id="A0A967F272"/>
<name>A0A967F272_9PROT</name>
<evidence type="ECO:0000256" key="1">
    <source>
        <dbReference type="SAM" id="SignalP"/>
    </source>
</evidence>
<reference evidence="3" key="1">
    <citation type="submission" date="2020-03" db="EMBL/GenBank/DDBJ databases">
        <title>Genome of Pelagibius litoralis DSM 21314T.</title>
        <authorList>
            <person name="Wang G."/>
        </authorList>
    </citation>
    <scope>NUCLEOTIDE SEQUENCE</scope>
    <source>
        <strain evidence="3">DSM 21314</strain>
    </source>
</reference>
<feature type="domain" description="PepSY" evidence="2">
    <location>
        <begin position="10"/>
        <end position="90"/>
    </location>
</feature>